<dbReference type="EMBL" id="CALNXK010000185">
    <property type="protein sequence ID" value="CAH3173825.1"/>
    <property type="molecule type" value="Genomic_DNA"/>
</dbReference>
<dbReference type="PANTHER" id="PTHR16140">
    <property type="entry name" value="NON-STRUCTURAL MAINTENANCE OF CHROMOSOMES ELEMENT 4"/>
    <property type="match status" value="1"/>
</dbReference>
<keyword evidence="5 7" id="KW-0234">DNA repair</keyword>
<comment type="subunit">
    <text evidence="7">Component of the SMC5-SMC6 complex.</text>
</comment>
<dbReference type="Pfam" id="PF15412">
    <property type="entry name" value="Nse4-Nse3_bdg"/>
    <property type="match status" value="1"/>
</dbReference>
<comment type="function">
    <text evidence="7">Component of the SMC5-SMC6 complex, that promotes sister chromatid alignment after DNA damage and facilitates double-stranded DNA breaks (DSBs) repair via homologous recombination between sister chromatids.</text>
</comment>
<evidence type="ECO:0000259" key="9">
    <source>
        <dbReference type="Pfam" id="PF08743"/>
    </source>
</evidence>
<reference evidence="11 12" key="1">
    <citation type="submission" date="2022-05" db="EMBL/GenBank/DDBJ databases">
        <authorList>
            <consortium name="Genoscope - CEA"/>
            <person name="William W."/>
        </authorList>
    </citation>
    <scope>NUCLEOTIDE SEQUENCE [LARGE SCALE GENOMIC DNA]</scope>
</reference>
<dbReference type="Proteomes" id="UP001159405">
    <property type="component" value="Unassembled WGS sequence"/>
</dbReference>
<dbReference type="PANTHER" id="PTHR16140:SF0">
    <property type="entry name" value="NON-STRUCTURAL MAINTENANCE OF CHROMOSOMES ELEMENT 4"/>
    <property type="match status" value="1"/>
</dbReference>
<evidence type="ECO:0000313" key="11">
    <source>
        <dbReference type="EMBL" id="CAH3173825.1"/>
    </source>
</evidence>
<evidence type="ECO:0000256" key="4">
    <source>
        <dbReference type="ARBA" id="ARBA00023172"/>
    </source>
</evidence>
<organism evidence="11 12">
    <name type="scientific">Porites lobata</name>
    <dbReference type="NCBI Taxonomy" id="104759"/>
    <lineage>
        <taxon>Eukaryota</taxon>
        <taxon>Metazoa</taxon>
        <taxon>Cnidaria</taxon>
        <taxon>Anthozoa</taxon>
        <taxon>Hexacorallia</taxon>
        <taxon>Scleractinia</taxon>
        <taxon>Fungiina</taxon>
        <taxon>Poritidae</taxon>
        <taxon>Porites</taxon>
    </lineage>
</organism>
<feature type="domain" description="Nse4/EID protein Nse3/MAGE-binding" evidence="10">
    <location>
        <begin position="77"/>
        <end position="130"/>
    </location>
</feature>
<evidence type="ECO:0000256" key="2">
    <source>
        <dbReference type="ARBA" id="ARBA00008997"/>
    </source>
</evidence>
<feature type="region of interest" description="Disordered" evidence="8">
    <location>
        <begin position="166"/>
        <end position="209"/>
    </location>
</feature>
<feature type="region of interest" description="Disordered" evidence="8">
    <location>
        <begin position="1"/>
        <end position="26"/>
    </location>
</feature>
<comment type="similarity">
    <text evidence="2 7">Belongs to the NSE4 family.</text>
</comment>
<evidence type="ECO:0000256" key="6">
    <source>
        <dbReference type="ARBA" id="ARBA00023242"/>
    </source>
</evidence>
<protein>
    <recommendedName>
        <fullName evidence="7">Non-structural maintenance of chromosomes element 4</fullName>
    </recommendedName>
</protein>
<dbReference type="Pfam" id="PF08743">
    <property type="entry name" value="Nse4_C"/>
    <property type="match status" value="1"/>
</dbReference>
<evidence type="ECO:0000313" key="12">
    <source>
        <dbReference type="Proteomes" id="UP001159405"/>
    </source>
</evidence>
<proteinExistence type="inferred from homology"/>
<feature type="compositionally biased region" description="Basic and acidic residues" evidence="8">
    <location>
        <begin position="12"/>
        <end position="26"/>
    </location>
</feature>
<keyword evidence="4 7" id="KW-0233">DNA recombination</keyword>
<keyword evidence="12" id="KW-1185">Reference proteome</keyword>
<comment type="caution">
    <text evidence="11">The sequence shown here is derived from an EMBL/GenBank/DDBJ whole genome shotgun (WGS) entry which is preliminary data.</text>
</comment>
<sequence>MGEEGGGGSDDFDPHGDPNTDPKERRRIRYEYRELIAETQKNRHDLIKPDSAGLHRALDKADNLFKSVRLTREAVLDSHFLVLASNLGSQQVQQLQTHLVTFDRDTFVQKLITFMGGRNINDLSREDDEEGSTRRQRRPGRLDWKKLGQKACVAFRRTPCIDFMFGPLSMEPPPNRSRQAQKKSPKNKPDASQKVTPSQLDKVESKEEATTKEVDRIHKVLFENTVSGDEITPVCLFKFIINPHSFGQTVENLFHLSFLVKDGRAAITLEDGLPFVSYDEMPTEDEQIERSK</sequence>
<keyword evidence="6 7" id="KW-0539">Nucleus</keyword>
<evidence type="ECO:0000256" key="1">
    <source>
        <dbReference type="ARBA" id="ARBA00004123"/>
    </source>
</evidence>
<keyword evidence="3 7" id="KW-0227">DNA damage</keyword>
<dbReference type="InterPro" id="IPR027786">
    <property type="entry name" value="Nse4/EID"/>
</dbReference>
<feature type="region of interest" description="Disordered" evidence="8">
    <location>
        <begin position="121"/>
        <end position="141"/>
    </location>
</feature>
<dbReference type="InterPro" id="IPR014854">
    <property type="entry name" value="Nse4_C"/>
</dbReference>
<evidence type="ECO:0000259" key="10">
    <source>
        <dbReference type="Pfam" id="PF15412"/>
    </source>
</evidence>
<evidence type="ECO:0000256" key="5">
    <source>
        <dbReference type="ARBA" id="ARBA00023204"/>
    </source>
</evidence>
<name>A0ABN8R930_9CNID</name>
<evidence type="ECO:0000256" key="7">
    <source>
        <dbReference type="RuleBase" id="RU365071"/>
    </source>
</evidence>
<gene>
    <name evidence="11" type="ORF">PLOB_00014397</name>
</gene>
<accession>A0ABN8R930</accession>
<feature type="domain" description="Non-structural maintenance of chromosome element 4 C-terminal" evidence="9">
    <location>
        <begin position="233"/>
        <end position="287"/>
    </location>
</feature>
<dbReference type="InterPro" id="IPR029225">
    <property type="entry name" value="Nse4_Nse3-bd"/>
</dbReference>
<evidence type="ECO:0000256" key="3">
    <source>
        <dbReference type="ARBA" id="ARBA00022763"/>
    </source>
</evidence>
<evidence type="ECO:0000256" key="8">
    <source>
        <dbReference type="SAM" id="MobiDB-lite"/>
    </source>
</evidence>
<comment type="subcellular location">
    <subcellularLocation>
        <location evidence="1 7">Nucleus</location>
    </subcellularLocation>
</comment>